<feature type="compositionally biased region" description="Polar residues" evidence="2">
    <location>
        <begin position="610"/>
        <end position="626"/>
    </location>
</feature>
<dbReference type="PANTHER" id="PTHR39147">
    <property type="entry name" value="PROTEIN SPT21"/>
    <property type="match status" value="1"/>
</dbReference>
<comment type="caution">
    <text evidence="4">The sequence shown here is derived from an EMBL/GenBank/DDBJ whole genome shotgun (WGS) entry which is preliminary data.</text>
</comment>
<reference evidence="4" key="1">
    <citation type="submission" date="2023-02" db="EMBL/GenBank/DDBJ databases">
        <title>Identification and recombinant expression of a fungal hydrolase from Papiliotrema laurentii that hydrolyzes apple cutin and clears colloidal polyester polyurethane.</title>
        <authorList>
            <consortium name="DOE Joint Genome Institute"/>
            <person name="Roman V.A."/>
            <person name="Bojanowski C."/>
            <person name="Crable B.R."/>
            <person name="Wagner D.N."/>
            <person name="Hung C.S."/>
            <person name="Nadeau L.J."/>
            <person name="Schratz L."/>
            <person name="Haridas S."/>
            <person name="Pangilinan J."/>
            <person name="Lipzen A."/>
            <person name="Na H."/>
            <person name="Yan M."/>
            <person name="Ng V."/>
            <person name="Grigoriev I.V."/>
            <person name="Spatafora J.W."/>
            <person name="Barlow D."/>
            <person name="Biffinger J."/>
            <person name="Kelley-Loughnane N."/>
            <person name="Varaljay V.A."/>
            <person name="Crookes-Goodson W.J."/>
        </authorList>
    </citation>
    <scope>NUCLEOTIDE SEQUENCE</scope>
    <source>
        <strain evidence="4">5307AH</strain>
    </source>
</reference>
<feature type="compositionally biased region" description="Polar residues" evidence="2">
    <location>
        <begin position="830"/>
        <end position="866"/>
    </location>
</feature>
<evidence type="ECO:0000313" key="4">
    <source>
        <dbReference type="EMBL" id="KAK1924067.1"/>
    </source>
</evidence>
<proteinExistence type="predicted"/>
<feature type="compositionally biased region" description="Low complexity" evidence="2">
    <location>
        <begin position="357"/>
        <end position="371"/>
    </location>
</feature>
<dbReference type="PANTHER" id="PTHR39147:SF1">
    <property type="entry name" value="PROTEIN SPT21"/>
    <property type="match status" value="1"/>
</dbReference>
<feature type="region of interest" description="Disordered" evidence="2">
    <location>
        <begin position="414"/>
        <end position="470"/>
    </location>
</feature>
<sequence>MAHPQSLAPNQIHSLPVLVRYHLPSSSQHFTTLFSSTQQVYVHPSAGGEGEDGWGSIYLKTVVQGVLMASPELHPCHPATTDLSLYILDPRETYLRRSRQQSPFPHAPSSAAPAEVWTGKGLVSWALEEPGEGKNLITGRLVRSAMFAMVPNIHHARDMSPMEALALGNGDDVWGIEVSLGLRNGNNPMFPVSATPVQSNVSNPVGPSSSAARSQVSAALPTGPTHSRRSSLVSEASAHTRRVESSPIAPSSSGFHAQTYPPHPRSSAPTLPYRAPSHPPSNAPVPPPHPLSPSRVVSTTPHTKARDAVTARPRGSAAKKRQTKHSTDTHQHPHAHLHGNAHNHPRARPIAQRKISRSTPQATATASSSGSSDDEPFPDDIIAQLYKDPGSLTKDQAERLMASPAFLSRLAKLTGQPINVNPTGSDSDDKGKGKKRARKDDDATTTSASAKRARAGSKGPGEVEVKKEEEVSAPISKCWNCGRTKSAVWRMKVMDDGKSVRVCNACGLYWNKMRAMRPPKLWEGVDAEVKTTKRKDEDDRPASRVDAPTPSSGPASSPAGFKRTMSAVVNQDAKRIAAMRKPVAPPVSSALKKSFKPPMAAPMTSPVRPSASTLATTAHPSVSTAQRGAMRNTAWGNNTLGAIAASSPGGYAQPMHPPPPPSDNFNPVPPTPKRDTQGTPTVPELSPNTAIRRILGTNSAVPSLDMPLSDDGAGVSGDNSTMFDWSADLSAFFDVEGFSMDNANASLGMAATDAVGSEKTEGEDDVLSQLFNRTSSAMVESSPHSFDFSQLPPSSPPVLSSDLPHSALLLSSPDLSPMDRKLSPMKKGYTPSSGKPTPTDMSSVLTNPAPTPLSISSTAQTGAQSQEDQDKELKAFLATHQFDVNALEELWRMTNGDQAQPQKAVLGATGTAGPAATSSTTEAEGVLAAGSGGADGGDFFAMLEKNFAQV</sequence>
<feature type="compositionally biased region" description="Basic residues" evidence="2">
    <location>
        <begin position="332"/>
        <end position="347"/>
    </location>
</feature>
<dbReference type="SUPFAM" id="SSF57716">
    <property type="entry name" value="Glucocorticoid receptor-like (DNA-binding domain)"/>
    <property type="match status" value="1"/>
</dbReference>
<evidence type="ECO:0000313" key="5">
    <source>
        <dbReference type="Proteomes" id="UP001182556"/>
    </source>
</evidence>
<keyword evidence="1" id="KW-0479">Metal-binding</keyword>
<dbReference type="Proteomes" id="UP001182556">
    <property type="component" value="Unassembled WGS sequence"/>
</dbReference>
<feature type="compositionally biased region" description="Low complexity" evidence="2">
    <location>
        <begin position="199"/>
        <end position="219"/>
    </location>
</feature>
<feature type="region of interest" description="Disordered" evidence="2">
    <location>
        <begin position="783"/>
        <end position="802"/>
    </location>
</feature>
<dbReference type="InterPro" id="IPR013088">
    <property type="entry name" value="Znf_NHR/GATA"/>
</dbReference>
<dbReference type="GO" id="GO:0030466">
    <property type="term" value="P:silent mating-type cassette heterochromatin formation"/>
    <property type="evidence" value="ECO:0007669"/>
    <property type="project" value="TreeGrafter"/>
</dbReference>
<feature type="domain" description="GATA-type" evidence="3">
    <location>
        <begin position="477"/>
        <end position="518"/>
    </location>
</feature>
<dbReference type="GO" id="GO:0008270">
    <property type="term" value="F:zinc ion binding"/>
    <property type="evidence" value="ECO:0007669"/>
    <property type="project" value="UniProtKB-KW"/>
</dbReference>
<evidence type="ECO:0000256" key="2">
    <source>
        <dbReference type="SAM" id="MobiDB-lite"/>
    </source>
</evidence>
<feature type="compositionally biased region" description="Low complexity" evidence="2">
    <location>
        <begin position="789"/>
        <end position="802"/>
    </location>
</feature>
<feature type="compositionally biased region" description="Pro residues" evidence="2">
    <location>
        <begin position="655"/>
        <end position="671"/>
    </location>
</feature>
<dbReference type="InterPro" id="IPR000679">
    <property type="entry name" value="Znf_GATA"/>
</dbReference>
<keyword evidence="1" id="KW-0863">Zinc-finger</keyword>
<dbReference type="GO" id="GO:0043565">
    <property type="term" value="F:sequence-specific DNA binding"/>
    <property type="evidence" value="ECO:0007669"/>
    <property type="project" value="InterPro"/>
</dbReference>
<feature type="compositionally biased region" description="Basic and acidic residues" evidence="2">
    <location>
        <begin position="528"/>
        <end position="543"/>
    </location>
</feature>
<dbReference type="InterPro" id="IPR042403">
    <property type="entry name" value="Spt21/Ams2"/>
</dbReference>
<dbReference type="PROSITE" id="PS50114">
    <property type="entry name" value="GATA_ZN_FINGER_2"/>
    <property type="match status" value="1"/>
</dbReference>
<dbReference type="GO" id="GO:0000183">
    <property type="term" value="P:rDNA heterochromatin formation"/>
    <property type="evidence" value="ECO:0007669"/>
    <property type="project" value="TreeGrafter"/>
</dbReference>
<dbReference type="CDD" id="cd00202">
    <property type="entry name" value="ZnF_GATA"/>
    <property type="match status" value="1"/>
</dbReference>
<feature type="region of interest" description="Disordered" evidence="2">
    <location>
        <begin position="528"/>
        <end position="561"/>
    </location>
</feature>
<evidence type="ECO:0000259" key="3">
    <source>
        <dbReference type="PROSITE" id="PS50114"/>
    </source>
</evidence>
<feature type="region of interest" description="Disordered" evidence="2">
    <location>
        <begin position="191"/>
        <end position="381"/>
    </location>
</feature>
<dbReference type="Pfam" id="PF00320">
    <property type="entry name" value="GATA"/>
    <property type="match status" value="1"/>
</dbReference>
<dbReference type="SMART" id="SM00401">
    <property type="entry name" value="ZnF_GATA"/>
    <property type="match status" value="1"/>
</dbReference>
<gene>
    <name evidence="4" type="ORF">DB88DRAFT_488996</name>
</gene>
<accession>A0AAD9CZ17</accession>
<feature type="compositionally biased region" description="Low complexity" evidence="2">
    <location>
        <begin position="547"/>
        <end position="560"/>
    </location>
</feature>
<feature type="region of interest" description="Disordered" evidence="2">
    <location>
        <begin position="598"/>
        <end position="626"/>
    </location>
</feature>
<feature type="region of interest" description="Disordered" evidence="2">
    <location>
        <begin position="810"/>
        <end position="867"/>
    </location>
</feature>
<keyword evidence="1" id="KW-0862">Zinc</keyword>
<dbReference type="Gene3D" id="3.30.50.10">
    <property type="entry name" value="Erythroid Transcription Factor GATA-1, subunit A"/>
    <property type="match status" value="1"/>
</dbReference>
<evidence type="ECO:0000256" key="1">
    <source>
        <dbReference type="PROSITE-ProRule" id="PRU00094"/>
    </source>
</evidence>
<feature type="region of interest" description="Disordered" evidence="2">
    <location>
        <begin position="645"/>
        <end position="690"/>
    </location>
</feature>
<dbReference type="GO" id="GO:0006357">
    <property type="term" value="P:regulation of transcription by RNA polymerase II"/>
    <property type="evidence" value="ECO:0007669"/>
    <property type="project" value="TreeGrafter"/>
</dbReference>
<feature type="compositionally biased region" description="Basic and acidic residues" evidence="2">
    <location>
        <begin position="461"/>
        <end position="470"/>
    </location>
</feature>
<organism evidence="4 5">
    <name type="scientific">Papiliotrema laurentii</name>
    <name type="common">Cryptococcus laurentii</name>
    <dbReference type="NCBI Taxonomy" id="5418"/>
    <lineage>
        <taxon>Eukaryota</taxon>
        <taxon>Fungi</taxon>
        <taxon>Dikarya</taxon>
        <taxon>Basidiomycota</taxon>
        <taxon>Agaricomycotina</taxon>
        <taxon>Tremellomycetes</taxon>
        <taxon>Tremellales</taxon>
        <taxon>Rhynchogastremaceae</taxon>
        <taxon>Papiliotrema</taxon>
    </lineage>
</organism>
<dbReference type="AlphaFoldDB" id="A0AAD9CZ17"/>
<name>A0AAD9CZ17_PAPLA</name>
<dbReference type="EMBL" id="JAODAN010000005">
    <property type="protein sequence ID" value="KAK1924067.1"/>
    <property type="molecule type" value="Genomic_DNA"/>
</dbReference>
<keyword evidence="5" id="KW-1185">Reference proteome</keyword>
<feature type="compositionally biased region" description="Pro residues" evidence="2">
    <location>
        <begin position="277"/>
        <end position="291"/>
    </location>
</feature>
<protein>
    <recommendedName>
        <fullName evidence="3">GATA-type domain-containing protein</fullName>
    </recommendedName>
</protein>